<dbReference type="GO" id="GO:0032006">
    <property type="term" value="P:regulation of TOR signaling"/>
    <property type="evidence" value="ECO:0007669"/>
    <property type="project" value="UniProtKB-ARBA"/>
</dbReference>
<dbReference type="GO" id="GO:0010605">
    <property type="term" value="P:negative regulation of macromolecule metabolic process"/>
    <property type="evidence" value="ECO:0007669"/>
    <property type="project" value="UniProtKB-ARBA"/>
</dbReference>
<comment type="catalytic activity">
    <reaction evidence="22">
        <text>beta-D-glucosyl-N-(9Z-octadecenoyl)-sphing-4E-enine + cholesterol = N-(9Z-octadecenoyl)-sphing-4-enine + cholesteryl 3-beta-D-glucoside</text>
        <dbReference type="Rhea" id="RHEA:58324"/>
        <dbReference type="ChEBI" id="CHEBI:16113"/>
        <dbReference type="ChEBI" id="CHEBI:17495"/>
        <dbReference type="ChEBI" id="CHEBI:77996"/>
        <dbReference type="ChEBI" id="CHEBI:139140"/>
    </reaction>
    <physiologicalReaction direction="left-to-right" evidence="22">
        <dbReference type="Rhea" id="RHEA:58325"/>
    </physiologicalReaction>
    <physiologicalReaction direction="right-to-left" evidence="22">
        <dbReference type="Rhea" id="RHEA:58326"/>
    </physiologicalReaction>
</comment>
<comment type="catalytic activity">
    <reaction evidence="1">
        <text>a beta-D-glucosyl-(1&lt;-&gt;1')-N-acylsphing-4-enine + H2O = an N-acylsphing-4-enine + D-glucose</text>
        <dbReference type="Rhea" id="RHEA:13269"/>
        <dbReference type="ChEBI" id="CHEBI:4167"/>
        <dbReference type="ChEBI" id="CHEBI:15377"/>
        <dbReference type="ChEBI" id="CHEBI:22801"/>
        <dbReference type="ChEBI" id="CHEBI:52639"/>
        <dbReference type="EC" id="3.2.1.45"/>
    </reaction>
    <physiologicalReaction direction="left-to-right" evidence="1">
        <dbReference type="Rhea" id="RHEA:13270"/>
    </physiologicalReaction>
</comment>
<evidence type="ECO:0000256" key="10">
    <source>
        <dbReference type="ARBA" id="ARBA00023098"/>
    </source>
</evidence>
<feature type="domain" description="Glycosyl hydrolase family 30 TIM-barrel" evidence="25">
    <location>
        <begin position="779"/>
        <end position="1128"/>
    </location>
</feature>
<dbReference type="Pfam" id="PF02055">
    <property type="entry name" value="Glyco_hydro_30"/>
    <property type="match status" value="2"/>
</dbReference>
<comment type="pathway">
    <text evidence="3">Steroid metabolism; cholesterol metabolism.</text>
</comment>
<comment type="similarity">
    <text evidence="6 23">Belongs to the glycosyl hydrolase 30 family.</text>
</comment>
<dbReference type="GO" id="GO:0005102">
    <property type="term" value="F:signaling receptor binding"/>
    <property type="evidence" value="ECO:0007669"/>
    <property type="project" value="UniProtKB-ARBA"/>
</dbReference>
<dbReference type="EC" id="3.2.1.45" evidence="23"/>
<dbReference type="GO" id="GO:0016241">
    <property type="term" value="P:regulation of macroautophagy"/>
    <property type="evidence" value="ECO:0007669"/>
    <property type="project" value="UniProtKB-ARBA"/>
</dbReference>
<evidence type="ECO:0000256" key="23">
    <source>
        <dbReference type="RuleBase" id="RU361188"/>
    </source>
</evidence>
<comment type="catalytic activity">
    <reaction evidence="17">
        <text>a beta-D-galactosyl-(1&lt;-&gt;1')-N-acylsphing-4-enine + cholesterol = cholesteryl 3-beta-D-galactoside + an N-acylsphing-4-enine</text>
        <dbReference type="Rhea" id="RHEA:70235"/>
        <dbReference type="ChEBI" id="CHEBI:16113"/>
        <dbReference type="ChEBI" id="CHEBI:18390"/>
        <dbReference type="ChEBI" id="CHEBI:52639"/>
        <dbReference type="ChEBI" id="CHEBI:189066"/>
    </reaction>
    <physiologicalReaction direction="left-to-right" evidence="17">
        <dbReference type="Rhea" id="RHEA:70236"/>
    </physiologicalReaction>
    <physiologicalReaction direction="right-to-left" evidence="17">
        <dbReference type="Rhea" id="RHEA:70237"/>
    </physiologicalReaction>
</comment>
<dbReference type="InterPro" id="IPR033453">
    <property type="entry name" value="Glyco_hydro_30_TIM-barrel"/>
</dbReference>
<gene>
    <name evidence="27" type="ORF">UY3_14901</name>
</gene>
<evidence type="ECO:0000256" key="14">
    <source>
        <dbReference type="ARBA" id="ARBA00033703"/>
    </source>
</evidence>
<dbReference type="FunFam" id="3.20.20.80:FF:000030">
    <property type="entry name" value="Lysosomal acid glucosylceramidase"/>
    <property type="match status" value="2"/>
</dbReference>
<keyword evidence="7 24" id="KW-0732">Signal</keyword>
<keyword evidence="23" id="KW-0326">Glycosidase</keyword>
<dbReference type="InterPro" id="IPR017853">
    <property type="entry name" value="GH"/>
</dbReference>
<feature type="signal peptide" evidence="24">
    <location>
        <begin position="1"/>
        <end position="23"/>
    </location>
</feature>
<comment type="catalytic activity">
    <reaction evidence="15">
        <text>a beta-D-glucosyl-(1&lt;-&gt;1')-N-acylsphing-4-enine + cholesterol = cholesteryl 3-beta-D-glucoside + an N-acylsphing-4-enine</text>
        <dbReference type="Rhea" id="RHEA:58264"/>
        <dbReference type="ChEBI" id="CHEBI:16113"/>
        <dbReference type="ChEBI" id="CHEBI:17495"/>
        <dbReference type="ChEBI" id="CHEBI:22801"/>
        <dbReference type="ChEBI" id="CHEBI:52639"/>
    </reaction>
    <physiologicalReaction direction="left-to-right" evidence="15">
        <dbReference type="Rhea" id="RHEA:58265"/>
    </physiologicalReaction>
    <physiologicalReaction direction="right-to-left" evidence="15">
        <dbReference type="Rhea" id="RHEA:58266"/>
    </physiologicalReaction>
</comment>
<comment type="catalytic activity">
    <reaction evidence="13">
        <text>a beta-D-galactosyl-(1&lt;-&gt;1')-N-acylsphing-4-enine + H2O = an N-acylsphing-4-enine + D-galactose</text>
        <dbReference type="Rhea" id="RHEA:14297"/>
        <dbReference type="ChEBI" id="CHEBI:4139"/>
        <dbReference type="ChEBI" id="CHEBI:15377"/>
        <dbReference type="ChEBI" id="CHEBI:18390"/>
        <dbReference type="ChEBI" id="CHEBI:52639"/>
        <dbReference type="EC" id="3.2.1.46"/>
    </reaction>
    <physiologicalReaction direction="left-to-right" evidence="13">
        <dbReference type="Rhea" id="RHEA:14298"/>
    </physiologicalReaction>
</comment>
<keyword evidence="9 23" id="KW-0746">Sphingolipid metabolism</keyword>
<evidence type="ECO:0000256" key="17">
    <source>
        <dbReference type="ARBA" id="ARBA00048182"/>
    </source>
</evidence>
<evidence type="ECO:0000256" key="19">
    <source>
        <dbReference type="ARBA" id="ARBA00048817"/>
    </source>
</evidence>
<comment type="catalytic activity">
    <reaction evidence="12">
        <text>cholesteryl 3-beta-D-glucoside + H2O = cholesterol + D-glucose</text>
        <dbReference type="Rhea" id="RHEA:11956"/>
        <dbReference type="ChEBI" id="CHEBI:4167"/>
        <dbReference type="ChEBI" id="CHEBI:15377"/>
        <dbReference type="ChEBI" id="CHEBI:16113"/>
        <dbReference type="ChEBI" id="CHEBI:17495"/>
    </reaction>
    <physiologicalReaction direction="left-to-right" evidence="12">
        <dbReference type="Rhea" id="RHEA:11957"/>
    </physiologicalReaction>
</comment>
<evidence type="ECO:0000256" key="4">
    <source>
        <dbReference type="ARBA" id="ARBA00004991"/>
    </source>
</evidence>
<dbReference type="InterPro" id="IPR013780">
    <property type="entry name" value="Glyco_hydro_b"/>
</dbReference>
<evidence type="ECO:0000313" key="28">
    <source>
        <dbReference type="Proteomes" id="UP000031443"/>
    </source>
</evidence>
<evidence type="ECO:0000256" key="11">
    <source>
        <dbReference type="ARBA" id="ARBA00033633"/>
    </source>
</evidence>
<evidence type="ECO:0000256" key="9">
    <source>
        <dbReference type="ARBA" id="ARBA00022919"/>
    </source>
</evidence>
<dbReference type="InterPro" id="IPR033452">
    <property type="entry name" value="GH30_C"/>
</dbReference>
<dbReference type="GO" id="GO:0008203">
    <property type="term" value="P:cholesterol metabolic process"/>
    <property type="evidence" value="ECO:0007669"/>
    <property type="project" value="UniProtKB-UniPathway"/>
</dbReference>
<evidence type="ECO:0000256" key="16">
    <source>
        <dbReference type="ARBA" id="ARBA00048111"/>
    </source>
</evidence>
<evidence type="ECO:0000256" key="12">
    <source>
        <dbReference type="ARBA" id="ARBA00033646"/>
    </source>
</evidence>
<proteinExistence type="inferred from homology"/>
<dbReference type="GO" id="GO:0046527">
    <property type="term" value="F:glucosyltransferase activity"/>
    <property type="evidence" value="ECO:0007669"/>
    <property type="project" value="UniProtKB-ARBA"/>
</dbReference>
<evidence type="ECO:0000256" key="15">
    <source>
        <dbReference type="ARBA" id="ARBA00048055"/>
    </source>
</evidence>
<comment type="catalytic activity">
    <reaction evidence="16">
        <text>beta-D-glucosyl-(1&lt;-&gt;1)-N-octadecanoylsphing-4-enine + cholesterol = cholesteryl 3-beta-D-glucoside + N-octadecanoylsphing-4-enine</text>
        <dbReference type="Rhea" id="RHEA:70311"/>
        <dbReference type="ChEBI" id="CHEBI:16113"/>
        <dbReference type="ChEBI" id="CHEBI:17495"/>
        <dbReference type="ChEBI" id="CHEBI:72961"/>
        <dbReference type="ChEBI" id="CHEBI:84719"/>
    </reaction>
    <physiologicalReaction direction="left-to-right" evidence="16">
        <dbReference type="Rhea" id="RHEA:70312"/>
    </physiologicalReaction>
    <physiologicalReaction direction="right-to-left" evidence="16">
        <dbReference type="Rhea" id="RHEA:70313"/>
    </physiologicalReaction>
</comment>
<evidence type="ECO:0000256" key="13">
    <source>
        <dbReference type="ARBA" id="ARBA00033698"/>
    </source>
</evidence>
<feature type="chain" id="PRO_5004079483" description="Glucosylceramidase" evidence="24">
    <location>
        <begin position="24"/>
        <end position="1200"/>
    </location>
</feature>
<evidence type="ECO:0000256" key="22">
    <source>
        <dbReference type="ARBA" id="ARBA00049516"/>
    </source>
</evidence>
<feature type="domain" description="Glycosyl hydrolase family 30 beta sandwich" evidence="26">
    <location>
        <begin position="453"/>
        <end position="518"/>
    </location>
</feature>
<keyword evidence="10 23" id="KW-0443">Lipid metabolism</keyword>
<evidence type="ECO:0000256" key="21">
    <source>
        <dbReference type="ARBA" id="ARBA00049379"/>
    </source>
</evidence>
<comment type="catalytic activity">
    <reaction evidence="20">
        <text>beta-D-glucosyl-(1&lt;-&gt;1')-N-(15Z-tetracosenoyl)-sphing-4-enine + cholesterol = N-(15Z-tetracosenoyl)-sphing-4-enine + cholesteryl 3-beta-D-glucoside</text>
        <dbReference type="Rhea" id="RHEA:70315"/>
        <dbReference type="ChEBI" id="CHEBI:16113"/>
        <dbReference type="ChEBI" id="CHEBI:17495"/>
        <dbReference type="ChEBI" id="CHEBI:74450"/>
        <dbReference type="ChEBI" id="CHEBI:76302"/>
    </reaction>
    <physiologicalReaction direction="left-to-right" evidence="20">
        <dbReference type="Rhea" id="RHEA:70316"/>
    </physiologicalReaction>
    <physiologicalReaction direction="right-to-left" evidence="20">
        <dbReference type="Rhea" id="RHEA:70317"/>
    </physiologicalReaction>
</comment>
<feature type="domain" description="Glycosyl hydrolase family 30 TIM-barrel" evidence="25">
    <location>
        <begin position="101"/>
        <end position="450"/>
    </location>
</feature>
<comment type="pathway">
    <text evidence="5">Lipid metabolism.</text>
</comment>
<name>M7ATH5_CHEMY</name>
<evidence type="ECO:0000256" key="3">
    <source>
        <dbReference type="ARBA" id="ARBA00004731"/>
    </source>
</evidence>
<keyword evidence="8 23" id="KW-0378">Hydrolase</keyword>
<dbReference type="Gene3D" id="2.60.40.1180">
    <property type="entry name" value="Golgi alpha-mannosidase II"/>
    <property type="match status" value="1"/>
</dbReference>
<dbReference type="PRINTS" id="PR00843">
    <property type="entry name" value="GLHYDRLASE30"/>
</dbReference>
<dbReference type="PANTHER" id="PTHR11069:SF23">
    <property type="entry name" value="LYSOSOMAL ACID GLUCOSYLCERAMIDASE"/>
    <property type="match status" value="1"/>
</dbReference>
<comment type="catalytic activity">
    <reaction evidence="14">
        <text>1-(beta-D-galactosyl)-N-dodecanoylsphing-4-enine + cholesterol = cholesteryl 3-beta-D-galactoside + N-dodecanoylsphing-4-enine</text>
        <dbReference type="Rhea" id="RHEA:70255"/>
        <dbReference type="ChEBI" id="CHEBI:16113"/>
        <dbReference type="ChEBI" id="CHEBI:72956"/>
        <dbReference type="ChEBI" id="CHEBI:73432"/>
        <dbReference type="ChEBI" id="CHEBI:189066"/>
    </reaction>
    <physiologicalReaction direction="left-to-right" evidence="14">
        <dbReference type="Rhea" id="RHEA:70256"/>
    </physiologicalReaction>
    <physiologicalReaction direction="right-to-left" evidence="14">
        <dbReference type="Rhea" id="RHEA:70257"/>
    </physiologicalReaction>
</comment>
<dbReference type="Gene3D" id="3.20.20.80">
    <property type="entry name" value="Glycosidases"/>
    <property type="match status" value="2"/>
</dbReference>
<dbReference type="Proteomes" id="UP000031443">
    <property type="component" value="Unassembled WGS sequence"/>
</dbReference>
<dbReference type="GO" id="GO:0006680">
    <property type="term" value="P:glucosylceramide catabolic process"/>
    <property type="evidence" value="ECO:0007669"/>
    <property type="project" value="UniProtKB-ARBA"/>
</dbReference>
<keyword evidence="28" id="KW-1185">Reference proteome</keyword>
<dbReference type="GO" id="GO:0006914">
    <property type="term" value="P:autophagy"/>
    <property type="evidence" value="ECO:0007669"/>
    <property type="project" value="UniProtKB-ARBA"/>
</dbReference>
<dbReference type="GO" id="GO:0050295">
    <property type="term" value="F:steryl-beta-glucosidase activity"/>
    <property type="evidence" value="ECO:0007669"/>
    <property type="project" value="RHEA"/>
</dbReference>
<evidence type="ECO:0000256" key="8">
    <source>
        <dbReference type="ARBA" id="ARBA00022801"/>
    </source>
</evidence>
<dbReference type="GO" id="GO:0042391">
    <property type="term" value="P:regulation of membrane potential"/>
    <property type="evidence" value="ECO:0007669"/>
    <property type="project" value="UniProtKB-ARBA"/>
</dbReference>
<dbReference type="AlphaFoldDB" id="M7ATH5"/>
<evidence type="ECO:0000256" key="1">
    <source>
        <dbReference type="ARBA" id="ARBA00001013"/>
    </source>
</evidence>
<dbReference type="GO" id="GO:0007040">
    <property type="term" value="P:lysosome organization"/>
    <property type="evidence" value="ECO:0007669"/>
    <property type="project" value="UniProtKB-ARBA"/>
</dbReference>
<evidence type="ECO:0000313" key="27">
    <source>
        <dbReference type="EMBL" id="EMP27994.1"/>
    </source>
</evidence>
<comment type="catalytic activity">
    <reaction evidence="21">
        <text>beta-D-glucosyl-N-octanoylsphing-4E-enine + cholesterol = N-octanoylsphing-4-enine + cholesteryl 3-beta-D-glucoside</text>
        <dbReference type="Rhea" id="RHEA:70303"/>
        <dbReference type="ChEBI" id="CHEBI:16113"/>
        <dbReference type="ChEBI" id="CHEBI:17495"/>
        <dbReference type="ChEBI" id="CHEBI:45815"/>
        <dbReference type="ChEBI" id="CHEBI:65222"/>
    </reaction>
    <physiologicalReaction direction="left-to-right" evidence="21">
        <dbReference type="Rhea" id="RHEA:70304"/>
    </physiologicalReaction>
    <physiologicalReaction direction="right-to-left" evidence="21">
        <dbReference type="Rhea" id="RHEA:70305"/>
    </physiologicalReaction>
</comment>
<dbReference type="GO" id="GO:0004336">
    <property type="term" value="F:galactosylceramidase activity"/>
    <property type="evidence" value="ECO:0007669"/>
    <property type="project" value="UniProtKB-EC"/>
</dbReference>
<comment type="catalytic activity">
    <reaction evidence="19">
        <text>a beta-D-xylosyl-(1&lt;-&gt;1')-N-acylsphing-4-enine + cholesterol = cholesteryl 3-beta-D-xyloside + an N-acylsphing-4-enine</text>
        <dbReference type="Rhea" id="RHEA:70239"/>
        <dbReference type="ChEBI" id="CHEBI:16113"/>
        <dbReference type="ChEBI" id="CHEBI:52639"/>
        <dbReference type="ChEBI" id="CHEBI:189067"/>
        <dbReference type="ChEBI" id="CHEBI:189068"/>
    </reaction>
    <physiologicalReaction direction="left-to-right" evidence="19">
        <dbReference type="Rhea" id="RHEA:70240"/>
    </physiologicalReaction>
</comment>
<evidence type="ECO:0000256" key="7">
    <source>
        <dbReference type="ARBA" id="ARBA00022729"/>
    </source>
</evidence>
<comment type="catalytic activity">
    <reaction evidence="18">
        <text>beta-D-glucosyl-N-dodecanoylsphing-4-enine + cholesterol = N-dodecanoylsphing-4-enine + cholesteryl 3-beta-D-glucoside</text>
        <dbReference type="Rhea" id="RHEA:70307"/>
        <dbReference type="ChEBI" id="CHEBI:16113"/>
        <dbReference type="ChEBI" id="CHEBI:17495"/>
        <dbReference type="ChEBI" id="CHEBI:72956"/>
        <dbReference type="ChEBI" id="CHEBI:76297"/>
    </reaction>
    <physiologicalReaction direction="left-to-right" evidence="18">
        <dbReference type="Rhea" id="RHEA:70308"/>
    </physiologicalReaction>
    <physiologicalReaction direction="right-to-left" evidence="18">
        <dbReference type="Rhea" id="RHEA:70309"/>
    </physiologicalReaction>
</comment>
<comment type="subcellular location">
    <subcellularLocation>
        <location evidence="2">Lysosome membrane</location>
        <topology evidence="2">Peripheral membrane protein</topology>
        <orientation evidence="2">Lumenal side</orientation>
    </subcellularLocation>
</comment>
<reference evidence="28" key="1">
    <citation type="journal article" date="2013" name="Nat. Genet.">
        <title>The draft genomes of soft-shell turtle and green sea turtle yield insights into the development and evolution of the turtle-specific body plan.</title>
        <authorList>
            <person name="Wang Z."/>
            <person name="Pascual-Anaya J."/>
            <person name="Zadissa A."/>
            <person name="Li W."/>
            <person name="Niimura Y."/>
            <person name="Huang Z."/>
            <person name="Li C."/>
            <person name="White S."/>
            <person name="Xiong Z."/>
            <person name="Fang D."/>
            <person name="Wang B."/>
            <person name="Ming Y."/>
            <person name="Chen Y."/>
            <person name="Zheng Y."/>
            <person name="Kuraku S."/>
            <person name="Pignatelli M."/>
            <person name="Herrero J."/>
            <person name="Beal K."/>
            <person name="Nozawa M."/>
            <person name="Li Q."/>
            <person name="Wang J."/>
            <person name="Zhang H."/>
            <person name="Yu L."/>
            <person name="Shigenobu S."/>
            <person name="Wang J."/>
            <person name="Liu J."/>
            <person name="Flicek P."/>
            <person name="Searle S."/>
            <person name="Wang J."/>
            <person name="Kuratani S."/>
            <person name="Yin Y."/>
            <person name="Aken B."/>
            <person name="Zhang G."/>
            <person name="Irie N."/>
        </authorList>
    </citation>
    <scope>NUCLEOTIDE SEQUENCE [LARGE SCALE GENOMIC DNA]</scope>
</reference>
<feature type="domain" description="Glycosyl hydrolase family 30 beta sandwich" evidence="26">
    <location>
        <begin position="1131"/>
        <end position="1196"/>
    </location>
</feature>
<dbReference type="UniPathway" id="UPA00296"/>
<sequence length="1200" mass="134036">MWAGCASIVGWFLFIQTAPGAAGSRPCSPQYFGHDLMVCECNATYCDMLDPVVVPAVGTYAKYESSKAGKRLEHSEGRFQSDSMAPDLVLKLDTTQQYQKVKGFGGSVTDSAAMNILSLSKETQRHLLASYFTEEGIEYNLLRIPMASCDFSTHPYSYDDTPYDYQLLNFGLKDEDTKLKIPILHRAMALSKKPLSLVASPWSSPVWMKTSGEMKGKGSLKGKPGDKYHKTWANYFIRFLDEYTKHNLTFWAVTAQNEPTAGLINNYPFQCLGFTAEHQRDFIAQDLGPALANSSHKGIRLIMLDDNRVLLPHWAKVVLGDPNAARYVHGIGVHWYLDFIAPIEDTVLPTHDLFPDYFILATEACTGSHFWERDVILGCWDRGNQYSHSILTNLNNFVSGWIDWNLALDLEGGPNWVQNLVDSPVIVDRKRDLFYKQPMFYHIGHFSKFIPEGSQHVGLVVSKKSCKCNIEYAAFLRPDGAAVLVVLNRYSTDVPFGISDPGVGFIEALVPADSIQTYLWRRQEFRTQRLTAVSCWLSGSEAESALSKDAIFQNDPWTVPRMITEQCGLQGRCHRIRVSSVEQDNSCRLLFPWQPAAQVPPALLAGSWCCGLNRQEPPQRWARRLVVPEPGASKGAVSGEWVTQQPQHSQPPSCFQAQVPSAALAGTGCGVTLGRKGAMWTGCASIVGWFLFIQTAPGVAGGYPCNAKNFGHNSLVCECNASYCDTLDPVVVPAMGMYAKYESSKAGKRLERSEGRFQSDSTAPDLLLKLDTAQQYQKVKGFGGALTDSAAMNIMALSPGTQTNLLKSYFSEEGIEYNLVRVPMASCDFSVRLYTYDDSEGDFELRNFSLTEEDTKLKIPILQHAQAMARTPLSMYASPWTSPIWLKTNGAMTGRGTLKGKPGDKYHKTWANYFIRFLDEYAKHNLTFWAVTAGNEPTAGEIVFYPFQCLGFSPEHQRDFVAQDLGPALANSSHKGIQLIMLDDQRVMLPYWAEVVLNDPVAASFINGIGIHWYLDFLAPIDLTLSITHHLFPGYYLLSTEASTGSYFWEPRVVLGGWDRGSKYSHSILTNLNNYVTGWTDWNLALDMDGGPNWSKNYVDSPVIVDSSKDVFYKQPMFYHMGHFSKFVPEGSQRVRLVISKKCYKCNLEYAAFLRPDRAAALVVLNRYPTDVPFGISDPGVGFIEAVAPADSIQTYLWRR</sequence>
<dbReference type="GO" id="GO:0004348">
    <property type="term" value="F:glucosylceramidase activity"/>
    <property type="evidence" value="ECO:0007669"/>
    <property type="project" value="UniProtKB-EC"/>
</dbReference>
<dbReference type="PANTHER" id="PTHR11069">
    <property type="entry name" value="GLUCOSYLCERAMIDASE"/>
    <property type="match status" value="1"/>
</dbReference>
<evidence type="ECO:0000259" key="25">
    <source>
        <dbReference type="Pfam" id="PF02055"/>
    </source>
</evidence>
<dbReference type="GO" id="GO:0005765">
    <property type="term" value="C:lysosomal membrane"/>
    <property type="evidence" value="ECO:0007669"/>
    <property type="project" value="UniProtKB-SubCell"/>
</dbReference>
<evidence type="ECO:0000256" key="5">
    <source>
        <dbReference type="ARBA" id="ARBA00005189"/>
    </source>
</evidence>
<evidence type="ECO:0000256" key="2">
    <source>
        <dbReference type="ARBA" id="ARBA00004207"/>
    </source>
</evidence>
<dbReference type="GO" id="GO:0042176">
    <property type="term" value="P:regulation of protein catabolic process"/>
    <property type="evidence" value="ECO:0007669"/>
    <property type="project" value="UniProtKB-ARBA"/>
</dbReference>
<dbReference type="EMBL" id="KB565786">
    <property type="protein sequence ID" value="EMP27994.1"/>
    <property type="molecule type" value="Genomic_DNA"/>
</dbReference>
<evidence type="ECO:0000256" key="6">
    <source>
        <dbReference type="ARBA" id="ARBA00005382"/>
    </source>
</evidence>
<dbReference type="InterPro" id="IPR001139">
    <property type="entry name" value="Glyco_hydro_30"/>
</dbReference>
<protein>
    <recommendedName>
        <fullName evidence="23">Glucosylceramidase</fullName>
        <ecNumber evidence="23">3.2.1.45</ecNumber>
    </recommendedName>
</protein>
<evidence type="ECO:0000256" key="24">
    <source>
        <dbReference type="SAM" id="SignalP"/>
    </source>
</evidence>
<accession>M7ATH5</accession>
<comment type="pathway">
    <text evidence="4">Sphingolipid metabolism.</text>
</comment>
<evidence type="ECO:0000259" key="26">
    <source>
        <dbReference type="Pfam" id="PF17189"/>
    </source>
</evidence>
<organism evidence="27 28">
    <name type="scientific">Chelonia mydas</name>
    <name type="common">Green sea-turtle</name>
    <name type="synonym">Chelonia agassizi</name>
    <dbReference type="NCBI Taxonomy" id="8469"/>
    <lineage>
        <taxon>Eukaryota</taxon>
        <taxon>Metazoa</taxon>
        <taxon>Chordata</taxon>
        <taxon>Craniata</taxon>
        <taxon>Vertebrata</taxon>
        <taxon>Euteleostomi</taxon>
        <taxon>Archelosauria</taxon>
        <taxon>Testudinata</taxon>
        <taxon>Testudines</taxon>
        <taxon>Cryptodira</taxon>
        <taxon>Durocryptodira</taxon>
        <taxon>Americhelydia</taxon>
        <taxon>Chelonioidea</taxon>
        <taxon>Cheloniidae</taxon>
        <taxon>Chelonia</taxon>
    </lineage>
</organism>
<dbReference type="GO" id="GO:0030163">
    <property type="term" value="P:protein catabolic process"/>
    <property type="evidence" value="ECO:0007669"/>
    <property type="project" value="UniProtKB-ARBA"/>
</dbReference>
<comment type="catalytic activity">
    <reaction evidence="11">
        <text>beta-D-xylosyl-(1&lt;-&gt;1')-N-(9Z-octadecenoyl)-sphing-4-enine + cholesterol = cholesteryl 3-beta-D-xyloside + N-(9Z-octadecenoyl)-sphing-4-enine</text>
        <dbReference type="Rhea" id="RHEA:70251"/>
        <dbReference type="ChEBI" id="CHEBI:16113"/>
        <dbReference type="ChEBI" id="CHEBI:77996"/>
        <dbReference type="ChEBI" id="CHEBI:189067"/>
        <dbReference type="ChEBI" id="CHEBI:189081"/>
    </reaction>
    <physiologicalReaction direction="left-to-right" evidence="11">
        <dbReference type="Rhea" id="RHEA:70252"/>
    </physiologicalReaction>
</comment>
<evidence type="ECO:0000256" key="18">
    <source>
        <dbReference type="ARBA" id="ARBA00048698"/>
    </source>
</evidence>
<dbReference type="SUPFAM" id="SSF51011">
    <property type="entry name" value="Glycosyl hydrolase domain"/>
    <property type="match status" value="4"/>
</dbReference>
<evidence type="ECO:0000256" key="20">
    <source>
        <dbReference type="ARBA" id="ARBA00048880"/>
    </source>
</evidence>
<dbReference type="STRING" id="8469.M7ATH5"/>
<dbReference type="Pfam" id="PF17189">
    <property type="entry name" value="Glyco_hydro_30C"/>
    <property type="match status" value="2"/>
</dbReference>
<dbReference type="SUPFAM" id="SSF51445">
    <property type="entry name" value="(Trans)glycosidases"/>
    <property type="match status" value="2"/>
</dbReference>